<feature type="compositionally biased region" description="Acidic residues" evidence="2">
    <location>
        <begin position="359"/>
        <end position="380"/>
    </location>
</feature>
<reference evidence="4" key="1">
    <citation type="submission" date="2017-02" db="UniProtKB">
        <authorList>
            <consortium name="WormBaseParasite"/>
        </authorList>
    </citation>
    <scope>IDENTIFICATION</scope>
</reference>
<dbReference type="Pfam" id="PF00992">
    <property type="entry name" value="Troponin"/>
    <property type="match status" value="1"/>
</dbReference>
<dbReference type="SUPFAM" id="SSF90250">
    <property type="entry name" value="Troponin coil-coiled subunits"/>
    <property type="match status" value="1"/>
</dbReference>
<organism evidence="3 4">
    <name type="scientific">Syphacia muris</name>
    <dbReference type="NCBI Taxonomy" id="451379"/>
    <lineage>
        <taxon>Eukaryota</taxon>
        <taxon>Metazoa</taxon>
        <taxon>Ecdysozoa</taxon>
        <taxon>Nematoda</taxon>
        <taxon>Chromadorea</taxon>
        <taxon>Rhabditida</taxon>
        <taxon>Spirurina</taxon>
        <taxon>Oxyuridomorpha</taxon>
        <taxon>Oxyuroidea</taxon>
        <taxon>Oxyuridae</taxon>
        <taxon>Syphacia</taxon>
    </lineage>
</organism>
<dbReference type="Gene3D" id="1.20.5.350">
    <property type="match status" value="1"/>
</dbReference>
<dbReference type="Proteomes" id="UP000046393">
    <property type="component" value="Unplaced"/>
</dbReference>
<dbReference type="GO" id="GO:0006936">
    <property type="term" value="P:muscle contraction"/>
    <property type="evidence" value="ECO:0007669"/>
    <property type="project" value="TreeGrafter"/>
</dbReference>
<feature type="compositionally biased region" description="Basic and acidic residues" evidence="2">
    <location>
        <begin position="82"/>
        <end position="124"/>
    </location>
</feature>
<evidence type="ECO:0000313" key="4">
    <source>
        <dbReference type="WBParaSite" id="SMUV_0000392101-mRNA-1"/>
    </source>
</evidence>
<proteinExistence type="inferred from homology"/>
<dbReference type="PANTHER" id="PTHR11521">
    <property type="entry name" value="TROPONIN T"/>
    <property type="match status" value="1"/>
</dbReference>
<feature type="region of interest" description="Disordered" evidence="2">
    <location>
        <begin position="1"/>
        <end position="167"/>
    </location>
</feature>
<dbReference type="InterPro" id="IPR027707">
    <property type="entry name" value="TNNT"/>
</dbReference>
<evidence type="ECO:0000313" key="3">
    <source>
        <dbReference type="Proteomes" id="UP000046393"/>
    </source>
</evidence>
<dbReference type="WBParaSite" id="SMUV_0000392101-mRNA-1">
    <property type="protein sequence ID" value="SMUV_0000392101-mRNA-1"/>
    <property type="gene ID" value="SMUV_0000392101"/>
</dbReference>
<feature type="compositionally biased region" description="Basic and acidic residues" evidence="2">
    <location>
        <begin position="131"/>
        <end position="165"/>
    </location>
</feature>
<sequence length="380" mass="44927">MLYEMSEEEGEEEEVVEDEAAEDEAAEDEEVADEDEEEETIEQEAEEAKQDKKPRSRSRASEVVDKEEDLTEGEKAMLAAKKRQEEEAQAKLAEYEEMRRIQREKEEEEMRALKEKQERRRQEREEEEREFAEKRRQEEEKHRQEEEERKARVQAEKKKKEEEKKKRMQLANAAFAGGEGRNFVIPKKKSGADAASKFGNIVQAKQEMGMTKEQQEEAKRNYLEQVRKILDFSGLGENELREKIKEIHQRICRLEADKYDLEKRNERQEYDLRELNERQRQVARSKAAKKGLDPGETNSRYPPKISIVSKYDRQIDRRNFKERRAVYENKHAFPCFPNVPPPPAVYAKVIKSYDNEINKEDDDEDADEDAEGEDEAELED</sequence>
<feature type="compositionally biased region" description="Acidic residues" evidence="2">
    <location>
        <begin position="1"/>
        <end position="45"/>
    </location>
</feature>
<evidence type="ECO:0000256" key="1">
    <source>
        <dbReference type="ARBA" id="ARBA00008330"/>
    </source>
</evidence>
<dbReference type="InterPro" id="IPR001978">
    <property type="entry name" value="Troponin"/>
</dbReference>
<dbReference type="AlphaFoldDB" id="A0A0N5AHR0"/>
<protein>
    <submittedName>
        <fullName evidence="4">Troponin T</fullName>
    </submittedName>
</protein>
<dbReference type="GO" id="GO:0005523">
    <property type="term" value="F:tropomyosin binding"/>
    <property type="evidence" value="ECO:0007669"/>
    <property type="project" value="TreeGrafter"/>
</dbReference>
<dbReference type="GO" id="GO:0005861">
    <property type="term" value="C:troponin complex"/>
    <property type="evidence" value="ECO:0007669"/>
    <property type="project" value="InterPro"/>
</dbReference>
<comment type="similarity">
    <text evidence="1">Belongs to the troponin T family.</text>
</comment>
<feature type="region of interest" description="Disordered" evidence="2">
    <location>
        <begin position="355"/>
        <end position="380"/>
    </location>
</feature>
<accession>A0A0N5AHR0</accession>
<dbReference type="GO" id="GO:0045214">
    <property type="term" value="P:sarcomere organization"/>
    <property type="evidence" value="ECO:0007669"/>
    <property type="project" value="TreeGrafter"/>
</dbReference>
<dbReference type="InterPro" id="IPR038077">
    <property type="entry name" value="Troponin_sf"/>
</dbReference>
<dbReference type="PANTHER" id="PTHR11521:SF1">
    <property type="entry name" value="TROPONIN T, SKELETAL MUSCLE"/>
    <property type="match status" value="1"/>
</dbReference>
<evidence type="ECO:0000256" key="2">
    <source>
        <dbReference type="SAM" id="MobiDB-lite"/>
    </source>
</evidence>
<feature type="region of interest" description="Disordered" evidence="2">
    <location>
        <begin position="272"/>
        <end position="307"/>
    </location>
</feature>
<feature type="compositionally biased region" description="Basic and acidic residues" evidence="2">
    <location>
        <begin position="46"/>
        <end position="64"/>
    </location>
</feature>
<name>A0A0N5AHR0_9BILA</name>
<keyword evidence="3" id="KW-1185">Reference proteome</keyword>
<dbReference type="STRING" id="451379.A0A0N5AHR0"/>
<dbReference type="GO" id="GO:0006937">
    <property type="term" value="P:regulation of muscle contraction"/>
    <property type="evidence" value="ECO:0007669"/>
    <property type="project" value="InterPro"/>
</dbReference>